<dbReference type="GO" id="GO:0005886">
    <property type="term" value="C:plasma membrane"/>
    <property type="evidence" value="ECO:0007669"/>
    <property type="project" value="UniProtKB-SubCell"/>
</dbReference>
<evidence type="ECO:0000256" key="5">
    <source>
        <dbReference type="ARBA" id="ARBA00023136"/>
    </source>
</evidence>
<gene>
    <name evidence="7" type="ORF">EDC61_12227</name>
</gene>
<dbReference type="Pfam" id="PF13520">
    <property type="entry name" value="AA_permease_2"/>
    <property type="match status" value="1"/>
</dbReference>
<feature type="transmembrane region" description="Helical" evidence="6">
    <location>
        <begin position="88"/>
        <end position="112"/>
    </location>
</feature>
<dbReference type="AlphaFoldDB" id="A0A4R3JQA3"/>
<proteinExistence type="predicted"/>
<dbReference type="EMBL" id="SLZY01000022">
    <property type="protein sequence ID" value="TCS69012.1"/>
    <property type="molecule type" value="Genomic_DNA"/>
</dbReference>
<evidence type="ECO:0000256" key="2">
    <source>
        <dbReference type="ARBA" id="ARBA00022475"/>
    </source>
</evidence>
<dbReference type="PIRSF" id="PIRSF006060">
    <property type="entry name" value="AA_transporter"/>
    <property type="match status" value="1"/>
</dbReference>
<evidence type="ECO:0000313" key="8">
    <source>
        <dbReference type="Proteomes" id="UP000295135"/>
    </source>
</evidence>
<keyword evidence="3 6" id="KW-0812">Transmembrane</keyword>
<keyword evidence="5 6" id="KW-0472">Membrane</keyword>
<feature type="transmembrane region" description="Helical" evidence="6">
    <location>
        <begin position="322"/>
        <end position="339"/>
    </location>
</feature>
<name>A0A4R3JQA3_9PROT</name>
<feature type="transmembrane region" description="Helical" evidence="6">
    <location>
        <begin position="16"/>
        <end position="36"/>
    </location>
</feature>
<keyword evidence="4 6" id="KW-1133">Transmembrane helix</keyword>
<dbReference type="PANTHER" id="PTHR42770">
    <property type="entry name" value="AMINO ACID TRANSPORTER-RELATED"/>
    <property type="match status" value="1"/>
</dbReference>
<keyword evidence="2" id="KW-1003">Cell membrane</keyword>
<dbReference type="GO" id="GO:0022857">
    <property type="term" value="F:transmembrane transporter activity"/>
    <property type="evidence" value="ECO:0007669"/>
    <property type="project" value="InterPro"/>
</dbReference>
<dbReference type="RefSeq" id="WP_126460024.1">
    <property type="nucleotide sequence ID" value="NZ_AP018721.1"/>
</dbReference>
<protein>
    <submittedName>
        <fullName evidence="7">Amino acid/polyamine/organocation transporter (APC superfamily)</fullName>
    </submittedName>
</protein>
<evidence type="ECO:0000256" key="1">
    <source>
        <dbReference type="ARBA" id="ARBA00004651"/>
    </source>
</evidence>
<reference evidence="7 8" key="1">
    <citation type="submission" date="2019-03" db="EMBL/GenBank/DDBJ databases">
        <title>Genomic Encyclopedia of Type Strains, Phase IV (KMG-IV): sequencing the most valuable type-strain genomes for metagenomic binning, comparative biology and taxonomic classification.</title>
        <authorList>
            <person name="Goeker M."/>
        </authorList>
    </citation>
    <scope>NUCLEOTIDE SEQUENCE [LARGE SCALE GENOMIC DNA]</scope>
    <source>
        <strain evidence="7 8">DSM 103923</strain>
    </source>
</reference>
<feature type="transmembrane region" description="Helical" evidence="6">
    <location>
        <begin position="275"/>
        <end position="301"/>
    </location>
</feature>
<keyword evidence="8" id="KW-1185">Reference proteome</keyword>
<dbReference type="Proteomes" id="UP000295135">
    <property type="component" value="Unassembled WGS sequence"/>
</dbReference>
<accession>A0A4R3JQA3</accession>
<comment type="subcellular location">
    <subcellularLocation>
        <location evidence="1">Cell membrane</location>
        <topology evidence="1">Multi-pass membrane protein</topology>
    </subcellularLocation>
</comment>
<dbReference type="InterPro" id="IPR002293">
    <property type="entry name" value="AA/rel_permease1"/>
</dbReference>
<evidence type="ECO:0000256" key="6">
    <source>
        <dbReference type="SAM" id="Phobius"/>
    </source>
</evidence>
<feature type="transmembrane region" description="Helical" evidence="6">
    <location>
        <begin position="124"/>
        <end position="143"/>
    </location>
</feature>
<evidence type="ECO:0000313" key="7">
    <source>
        <dbReference type="EMBL" id="TCS69012.1"/>
    </source>
</evidence>
<dbReference type="PANTHER" id="PTHR42770:SF11">
    <property type="entry name" value="INNER MEMBRANE TRANSPORT PROTEIN YBAT"/>
    <property type="match status" value="1"/>
</dbReference>
<feature type="transmembrane region" description="Helical" evidence="6">
    <location>
        <begin position="150"/>
        <end position="169"/>
    </location>
</feature>
<feature type="transmembrane region" description="Helical" evidence="6">
    <location>
        <begin position="345"/>
        <end position="363"/>
    </location>
</feature>
<sequence length="407" mass="43148">MTEQVSLKRSLSLAQITYYGLGTILGAGIYVLVGKVAGSAGLYAPVAFLVAGLIAAFTAFSYAELSARYPLCAGEAVYVQQGLGIRSLAILVGGLIVLTGIVSGATLTSGFVGYLQLFLPLPRWLAITLLVYGLWALAAWGIAESVKAATIVTLIEVGGLLLIIAVSGRHLLDLPQRLPELLPPFEPEAWHGILLGAFLAFYAFIGFEDMVNVAEEVKEPQRNLPRAILLALGLATLLYLLVALAAVLTLPLPELVASTAPLAEMYRQATGQEPLLIGLISLFAVTNGALIQIVMGSRVLYGMSRQGWLPRALGYVSPKTRTPLLATAAMALAVQGLALGVELVALAKATSFIILIVFALINLSLVRVKRRLPVVEGVRSYPLWMPVAGFASCVALVAFQLASWLKA</sequence>
<feature type="transmembrane region" description="Helical" evidence="6">
    <location>
        <begin position="228"/>
        <end position="252"/>
    </location>
</feature>
<evidence type="ECO:0000256" key="4">
    <source>
        <dbReference type="ARBA" id="ARBA00022989"/>
    </source>
</evidence>
<feature type="transmembrane region" description="Helical" evidence="6">
    <location>
        <begin position="42"/>
        <end position="63"/>
    </location>
</feature>
<dbReference type="OrthoDB" id="9804700at2"/>
<dbReference type="Gene3D" id="1.20.1740.10">
    <property type="entry name" value="Amino acid/polyamine transporter I"/>
    <property type="match status" value="1"/>
</dbReference>
<dbReference type="InterPro" id="IPR050367">
    <property type="entry name" value="APC_superfamily"/>
</dbReference>
<feature type="transmembrane region" description="Helical" evidence="6">
    <location>
        <begin position="383"/>
        <end position="405"/>
    </location>
</feature>
<comment type="caution">
    <text evidence="7">The sequence shown here is derived from an EMBL/GenBank/DDBJ whole genome shotgun (WGS) entry which is preliminary data.</text>
</comment>
<organism evidence="7 8">
    <name type="scientific">Sulfuritortus calidifontis</name>
    <dbReference type="NCBI Taxonomy" id="1914471"/>
    <lineage>
        <taxon>Bacteria</taxon>
        <taxon>Pseudomonadati</taxon>
        <taxon>Pseudomonadota</taxon>
        <taxon>Betaproteobacteria</taxon>
        <taxon>Nitrosomonadales</taxon>
        <taxon>Thiobacillaceae</taxon>
        <taxon>Sulfuritortus</taxon>
    </lineage>
</organism>
<feature type="transmembrane region" description="Helical" evidence="6">
    <location>
        <begin position="189"/>
        <end position="207"/>
    </location>
</feature>
<evidence type="ECO:0000256" key="3">
    <source>
        <dbReference type="ARBA" id="ARBA00022692"/>
    </source>
</evidence>